<comment type="caution">
    <text evidence="1">The sequence shown here is derived from an EMBL/GenBank/DDBJ whole genome shotgun (WGS) entry which is preliminary data.</text>
</comment>
<dbReference type="AlphaFoldDB" id="A0A3M7RGY6"/>
<sequence>MDAGANELKTLDELRHDMLNIMANCSYQKIQKYKAFIEQNDQRIGQMVKQITKLVELFREFRRFFQNKREIGESISEPIRNISALAQNMELNVMLEKFADLNKILFENSNNFLEKFLEITLSPLDQLIKSFNSAEIEICKKNVDKAFRAYEAKL</sequence>
<name>A0A3M7RGY6_BRAPC</name>
<dbReference type="Gene3D" id="1.20.1270.60">
    <property type="entry name" value="Arfaptin homology (AH) domain/BAR domain"/>
    <property type="match status" value="1"/>
</dbReference>
<accession>A0A3M7RGY6</accession>
<dbReference type="EMBL" id="REGN01003438">
    <property type="protein sequence ID" value="RNA22518.1"/>
    <property type="molecule type" value="Genomic_DNA"/>
</dbReference>
<protein>
    <submittedName>
        <fullName evidence="1">Uncharacterized protein</fullName>
    </submittedName>
</protein>
<organism evidence="1 2">
    <name type="scientific">Brachionus plicatilis</name>
    <name type="common">Marine rotifer</name>
    <name type="synonym">Brachionus muelleri</name>
    <dbReference type="NCBI Taxonomy" id="10195"/>
    <lineage>
        <taxon>Eukaryota</taxon>
        <taxon>Metazoa</taxon>
        <taxon>Spiralia</taxon>
        <taxon>Gnathifera</taxon>
        <taxon>Rotifera</taxon>
        <taxon>Eurotatoria</taxon>
        <taxon>Monogononta</taxon>
        <taxon>Pseudotrocha</taxon>
        <taxon>Ploima</taxon>
        <taxon>Brachionidae</taxon>
        <taxon>Brachionus</taxon>
    </lineage>
</organism>
<dbReference type="Proteomes" id="UP000276133">
    <property type="component" value="Unassembled WGS sequence"/>
</dbReference>
<evidence type="ECO:0000313" key="1">
    <source>
        <dbReference type="EMBL" id="RNA22518.1"/>
    </source>
</evidence>
<keyword evidence="2" id="KW-1185">Reference proteome</keyword>
<gene>
    <name evidence="1" type="ORF">BpHYR1_046357</name>
</gene>
<reference evidence="1 2" key="1">
    <citation type="journal article" date="2018" name="Sci. Rep.">
        <title>Genomic signatures of local adaptation to the degree of environmental predictability in rotifers.</title>
        <authorList>
            <person name="Franch-Gras L."/>
            <person name="Hahn C."/>
            <person name="Garcia-Roger E.M."/>
            <person name="Carmona M.J."/>
            <person name="Serra M."/>
            <person name="Gomez A."/>
        </authorList>
    </citation>
    <scope>NUCLEOTIDE SEQUENCE [LARGE SCALE GENOMIC DNA]</scope>
    <source>
        <strain evidence="1">HYR1</strain>
    </source>
</reference>
<evidence type="ECO:0000313" key="2">
    <source>
        <dbReference type="Proteomes" id="UP000276133"/>
    </source>
</evidence>
<dbReference type="InterPro" id="IPR027267">
    <property type="entry name" value="AH/BAR_dom_sf"/>
</dbReference>
<proteinExistence type="predicted"/>